<keyword evidence="1" id="KW-0812">Transmembrane</keyword>
<reference evidence="2" key="1">
    <citation type="submission" date="2021-01" db="EMBL/GenBank/DDBJ databases">
        <authorList>
            <person name="Corre E."/>
            <person name="Pelletier E."/>
            <person name="Niang G."/>
            <person name="Scheremetjew M."/>
            <person name="Finn R."/>
            <person name="Kale V."/>
            <person name="Holt S."/>
            <person name="Cochrane G."/>
            <person name="Meng A."/>
            <person name="Brown T."/>
            <person name="Cohen L."/>
        </authorList>
    </citation>
    <scope>NUCLEOTIDE SEQUENCE</scope>
    <source>
        <strain evidence="2">CCCM811</strain>
    </source>
</reference>
<dbReference type="AlphaFoldDB" id="A0A7S3Z9D3"/>
<feature type="transmembrane region" description="Helical" evidence="1">
    <location>
        <begin position="254"/>
        <end position="276"/>
    </location>
</feature>
<accession>A0A7S3Z9D3</accession>
<feature type="transmembrane region" description="Helical" evidence="1">
    <location>
        <begin position="138"/>
        <end position="159"/>
    </location>
</feature>
<organism evidence="2">
    <name type="scientific">Lotharella globosa</name>
    <dbReference type="NCBI Taxonomy" id="91324"/>
    <lineage>
        <taxon>Eukaryota</taxon>
        <taxon>Sar</taxon>
        <taxon>Rhizaria</taxon>
        <taxon>Cercozoa</taxon>
        <taxon>Chlorarachniophyceae</taxon>
        <taxon>Lotharella</taxon>
    </lineage>
</organism>
<feature type="transmembrane region" description="Helical" evidence="1">
    <location>
        <begin position="12"/>
        <end position="35"/>
    </location>
</feature>
<name>A0A7S3Z9D3_9EUKA</name>
<feature type="transmembrane region" description="Helical" evidence="1">
    <location>
        <begin position="222"/>
        <end position="242"/>
    </location>
</feature>
<evidence type="ECO:0000313" key="2">
    <source>
        <dbReference type="EMBL" id="CAE0676006.1"/>
    </source>
</evidence>
<proteinExistence type="predicted"/>
<dbReference type="EMBL" id="HBIV01039121">
    <property type="protein sequence ID" value="CAE0676006.1"/>
    <property type="molecule type" value="Transcribed_RNA"/>
</dbReference>
<gene>
    <name evidence="2" type="ORF">LGLO00237_LOCUS27784</name>
</gene>
<sequence>MSNASTSTKALMEIVTHTFNGVVAMAIVLQCIYYFTGFASGGSLLTDPRFIDNMTYATVWGFAVFLIILFEMFCFRNSKGLTFWERYGDTPAMYLAIALVFAHCLGFGCYVIVSIIMGRNTLDPADNTDEMPKALKEIVDIFFWPHAVGMMICMIATVLQFVPQIRVWKNHAFHRWNGWLIVVAGTIGVLAAFVINTLELYIPNRYGSPNTSIHFWMESLDFYVAGVGCLTSSTLGAYYAVARDIPRHAAWMHRLVAWWFSASAARIYFVPLFGLFTEAAGFQAAPWMEAWTSLLLPVLLIEIWIQYSGRFEALKQQVNEKDDVASDEAKLTNKAKPLYNTFSTAP</sequence>
<feature type="transmembrane region" description="Helical" evidence="1">
    <location>
        <begin position="288"/>
        <end position="305"/>
    </location>
</feature>
<feature type="transmembrane region" description="Helical" evidence="1">
    <location>
        <begin position="55"/>
        <end position="73"/>
    </location>
</feature>
<dbReference type="Pfam" id="PF10067">
    <property type="entry name" value="DUF2306"/>
    <property type="match status" value="1"/>
</dbReference>
<feature type="transmembrane region" description="Helical" evidence="1">
    <location>
        <begin position="94"/>
        <end position="118"/>
    </location>
</feature>
<keyword evidence="1" id="KW-0472">Membrane</keyword>
<evidence type="ECO:0000256" key="1">
    <source>
        <dbReference type="SAM" id="Phobius"/>
    </source>
</evidence>
<protein>
    <submittedName>
        <fullName evidence="2">Uncharacterized protein</fullName>
    </submittedName>
</protein>
<feature type="transmembrane region" description="Helical" evidence="1">
    <location>
        <begin position="179"/>
        <end position="202"/>
    </location>
</feature>
<keyword evidence="1" id="KW-1133">Transmembrane helix</keyword>
<dbReference type="InterPro" id="IPR018750">
    <property type="entry name" value="DUF2306_membrane"/>
</dbReference>